<dbReference type="RefSeq" id="WP_141448112.1">
    <property type="nucleotide sequence ID" value="NZ_CP041217.1"/>
</dbReference>
<sequence>MKTMKKPGTKSAESRSAKLLIKKADLPARPRINLKRIWIVGTLALGITLGSSLGGGKVEAEAVYRDTPPSSSDETTGGKEAFLYALGAQDEQQVYDLMYEGLSLREIAALRGGSEQQLIALQVRELAQQLEQRLADGQIDQEAYIAYRAELPEIVAASLSSSMAGA</sequence>
<keyword evidence="2" id="KW-1185">Reference proteome</keyword>
<accession>A0A4Y6UZA6</accession>
<reference evidence="1 2" key="1">
    <citation type="submission" date="2019-06" db="EMBL/GenBank/DDBJ databases">
        <title>Saccharibacillus brassicae sp. nov., an endophytic bacterium isolated from Chinese cabbage seeds (Brassica pekinensis).</title>
        <authorList>
            <person name="Jiang L."/>
            <person name="Lee J."/>
            <person name="Kim S.W."/>
        </authorList>
    </citation>
    <scope>NUCLEOTIDE SEQUENCE [LARGE SCALE GENOMIC DNA]</scope>
    <source>
        <strain evidence="2">KCTC 43072 / ATSA2</strain>
    </source>
</reference>
<evidence type="ECO:0000313" key="2">
    <source>
        <dbReference type="Proteomes" id="UP000316968"/>
    </source>
</evidence>
<dbReference type="KEGG" id="saca:FFV09_12380"/>
<dbReference type="EMBL" id="CP041217">
    <property type="protein sequence ID" value="QDH21567.1"/>
    <property type="molecule type" value="Genomic_DNA"/>
</dbReference>
<protein>
    <submittedName>
        <fullName evidence="1">Uncharacterized protein</fullName>
    </submittedName>
</protein>
<gene>
    <name evidence="1" type="ORF">FFV09_12380</name>
</gene>
<name>A0A4Y6UZA6_SACBS</name>
<proteinExistence type="predicted"/>
<dbReference type="Proteomes" id="UP000316968">
    <property type="component" value="Chromosome"/>
</dbReference>
<dbReference type="OrthoDB" id="2678828at2"/>
<evidence type="ECO:0000313" key="1">
    <source>
        <dbReference type="EMBL" id="QDH21567.1"/>
    </source>
</evidence>
<organism evidence="1 2">
    <name type="scientific">Saccharibacillus brassicae</name>
    <dbReference type="NCBI Taxonomy" id="2583377"/>
    <lineage>
        <taxon>Bacteria</taxon>
        <taxon>Bacillati</taxon>
        <taxon>Bacillota</taxon>
        <taxon>Bacilli</taxon>
        <taxon>Bacillales</taxon>
        <taxon>Paenibacillaceae</taxon>
        <taxon>Saccharibacillus</taxon>
    </lineage>
</organism>
<dbReference type="AlphaFoldDB" id="A0A4Y6UZA6"/>